<feature type="transmembrane region" description="Helical" evidence="6">
    <location>
        <begin position="300"/>
        <end position="319"/>
    </location>
</feature>
<accession>A0A269XZU2</accession>
<evidence type="ECO:0000313" key="8">
    <source>
        <dbReference type="Proteomes" id="UP000216151"/>
    </source>
</evidence>
<evidence type="ECO:0000313" key="7">
    <source>
        <dbReference type="EMBL" id="PAK78813.1"/>
    </source>
</evidence>
<feature type="transmembrane region" description="Helical" evidence="6">
    <location>
        <begin position="326"/>
        <end position="343"/>
    </location>
</feature>
<dbReference type="PANTHER" id="PTHR33529:SF6">
    <property type="entry name" value="YJGP_YJGQ FAMILY PERMEASE"/>
    <property type="match status" value="1"/>
</dbReference>
<dbReference type="InterPro" id="IPR005495">
    <property type="entry name" value="LptG/LptF_permease"/>
</dbReference>
<keyword evidence="4 6" id="KW-1133">Transmembrane helix</keyword>
<feature type="transmembrane region" description="Helical" evidence="6">
    <location>
        <begin position="79"/>
        <end position="96"/>
    </location>
</feature>
<organism evidence="7 8">
    <name type="scientific">Acetobacter fabarum</name>
    <dbReference type="NCBI Taxonomy" id="483199"/>
    <lineage>
        <taxon>Bacteria</taxon>
        <taxon>Pseudomonadati</taxon>
        <taxon>Pseudomonadota</taxon>
        <taxon>Alphaproteobacteria</taxon>
        <taxon>Acetobacterales</taxon>
        <taxon>Acetobacteraceae</taxon>
        <taxon>Acetobacter</taxon>
    </lineage>
</organism>
<feature type="transmembrane region" description="Helical" evidence="6">
    <location>
        <begin position="355"/>
        <end position="377"/>
    </location>
</feature>
<dbReference type="Pfam" id="PF03739">
    <property type="entry name" value="LptF_LptG"/>
    <property type="match status" value="1"/>
</dbReference>
<keyword evidence="2" id="KW-1003">Cell membrane</keyword>
<keyword evidence="5 6" id="KW-0472">Membrane</keyword>
<dbReference type="OrthoDB" id="7057792at2"/>
<reference evidence="7 8" key="1">
    <citation type="submission" date="2017-04" db="EMBL/GenBank/DDBJ databases">
        <title>Kefir bacterial isolates.</title>
        <authorList>
            <person name="Kim Y."/>
            <person name="Blasche S."/>
            <person name="Patil K.R."/>
        </authorList>
    </citation>
    <scope>NUCLEOTIDE SEQUENCE [LARGE SCALE GENOMIC DNA]</scope>
    <source>
        <strain evidence="7 8">KR</strain>
    </source>
</reference>
<evidence type="ECO:0000256" key="6">
    <source>
        <dbReference type="SAM" id="Phobius"/>
    </source>
</evidence>
<dbReference type="AlphaFoldDB" id="A0A269XZU2"/>
<sequence>MTFFMLNAPAIRRFFQRFRPTTLDRYLINQVVPPFTIALAVVMTALLLERLLVLFNLLAEGNNNLRTFVELLTTLLPHYLGLAIPAALCVSVFAVMRRMSQNEEIDAANSSGLSLLRITRPYIHLGLVLGVISFLLYGFIQPHARYDFRAAFYFASHTGWSPRLQPRMFARPSSDLTLVAEDVTQSGSELKNVFIHDTSDHQERNITARKGHIRIASDGSTVQLDLEDGIIVSDSGDKPPSLTTFQHSTRYLTHASQTTPFRERGDDERELTSPELISKIVRQDGSISRPHMWSELHFRLARSLTIPFIPLLATALAMARKRQRNNAGLPIAFILMIGFDHILQFGHSMVATRQLSVLVIWAPALVFIVLCVALLLYRSGTFLLWRARWAQPARTRQA</sequence>
<evidence type="ECO:0000256" key="3">
    <source>
        <dbReference type="ARBA" id="ARBA00022692"/>
    </source>
</evidence>
<proteinExistence type="predicted"/>
<evidence type="ECO:0000256" key="2">
    <source>
        <dbReference type="ARBA" id="ARBA00022475"/>
    </source>
</evidence>
<protein>
    <submittedName>
        <fullName evidence="7">Transporter</fullName>
    </submittedName>
</protein>
<evidence type="ECO:0000256" key="5">
    <source>
        <dbReference type="ARBA" id="ARBA00023136"/>
    </source>
</evidence>
<evidence type="ECO:0000256" key="1">
    <source>
        <dbReference type="ARBA" id="ARBA00004651"/>
    </source>
</evidence>
<keyword evidence="3 6" id="KW-0812">Transmembrane</keyword>
<comment type="subcellular location">
    <subcellularLocation>
        <location evidence="1">Cell membrane</location>
        <topology evidence="1">Multi-pass membrane protein</topology>
    </subcellularLocation>
</comment>
<dbReference type="GO" id="GO:0015920">
    <property type="term" value="P:lipopolysaccharide transport"/>
    <property type="evidence" value="ECO:0007669"/>
    <property type="project" value="TreeGrafter"/>
</dbReference>
<dbReference type="PANTHER" id="PTHR33529">
    <property type="entry name" value="SLR0882 PROTEIN-RELATED"/>
    <property type="match status" value="1"/>
</dbReference>
<dbReference type="Proteomes" id="UP000216151">
    <property type="component" value="Unassembled WGS sequence"/>
</dbReference>
<dbReference type="RefSeq" id="WP_095349433.1">
    <property type="nucleotide sequence ID" value="NZ_JBDNMF010000003.1"/>
</dbReference>
<feature type="transmembrane region" description="Helical" evidence="6">
    <location>
        <begin position="122"/>
        <end position="140"/>
    </location>
</feature>
<comment type="caution">
    <text evidence="7">The sequence shown here is derived from an EMBL/GenBank/DDBJ whole genome shotgun (WGS) entry which is preliminary data.</text>
</comment>
<dbReference type="GO" id="GO:0043190">
    <property type="term" value="C:ATP-binding cassette (ABC) transporter complex"/>
    <property type="evidence" value="ECO:0007669"/>
    <property type="project" value="TreeGrafter"/>
</dbReference>
<name>A0A269XZU2_9PROT</name>
<dbReference type="EMBL" id="NCXK01000003">
    <property type="protein sequence ID" value="PAK78813.1"/>
    <property type="molecule type" value="Genomic_DNA"/>
</dbReference>
<feature type="transmembrane region" description="Helical" evidence="6">
    <location>
        <begin position="35"/>
        <end position="59"/>
    </location>
</feature>
<keyword evidence="8" id="KW-1185">Reference proteome</keyword>
<gene>
    <name evidence="7" type="ORF">B8X00_05125</name>
</gene>
<evidence type="ECO:0000256" key="4">
    <source>
        <dbReference type="ARBA" id="ARBA00022989"/>
    </source>
</evidence>